<dbReference type="PATRIC" id="fig|1603606.3.peg.271"/>
<feature type="transmembrane region" description="Helical" evidence="6">
    <location>
        <begin position="114"/>
        <end position="136"/>
    </location>
</feature>
<evidence type="ECO:0000259" key="7">
    <source>
        <dbReference type="Pfam" id="PF01545"/>
    </source>
</evidence>
<keyword evidence="2" id="KW-0813">Transport</keyword>
<dbReference type="PANTHER" id="PTHR13414:SF9">
    <property type="entry name" value="PROTON-COUPLED ZINC ANTIPORTER SLC30A9, MITOCHONDRIAL"/>
    <property type="match status" value="1"/>
</dbReference>
<dbReference type="Gene3D" id="1.20.1510.10">
    <property type="entry name" value="Cation efflux protein transmembrane domain"/>
    <property type="match status" value="1"/>
</dbReference>
<feature type="transmembrane region" description="Helical" evidence="6">
    <location>
        <begin position="194"/>
        <end position="215"/>
    </location>
</feature>
<dbReference type="EMBL" id="CP010802">
    <property type="protein sequence ID" value="ALC15043.1"/>
    <property type="molecule type" value="Genomic_DNA"/>
</dbReference>
<feature type="transmembrane region" description="Helical" evidence="6">
    <location>
        <begin position="157"/>
        <end position="182"/>
    </location>
</feature>
<evidence type="ECO:0000256" key="2">
    <source>
        <dbReference type="ARBA" id="ARBA00022448"/>
    </source>
</evidence>
<feature type="domain" description="Cation efflux protein transmembrane" evidence="7">
    <location>
        <begin position="13"/>
        <end position="211"/>
    </location>
</feature>
<gene>
    <name evidence="8" type="ORF">DSOUD_0243</name>
</gene>
<name>A0A0M3QEW9_9BACT</name>
<dbReference type="InterPro" id="IPR027469">
    <property type="entry name" value="Cation_efflux_TMD_sf"/>
</dbReference>
<dbReference type="PANTHER" id="PTHR13414">
    <property type="entry name" value="HUEL-CATION TRANSPORTER"/>
    <property type="match status" value="1"/>
</dbReference>
<keyword evidence="5 6" id="KW-0472">Membrane</keyword>
<evidence type="ECO:0000256" key="6">
    <source>
        <dbReference type="SAM" id="Phobius"/>
    </source>
</evidence>
<dbReference type="NCBIfam" id="TIGR01297">
    <property type="entry name" value="CDF"/>
    <property type="match status" value="1"/>
</dbReference>
<evidence type="ECO:0000256" key="3">
    <source>
        <dbReference type="ARBA" id="ARBA00022692"/>
    </source>
</evidence>
<dbReference type="GO" id="GO:0008324">
    <property type="term" value="F:monoatomic cation transmembrane transporter activity"/>
    <property type="evidence" value="ECO:0007669"/>
    <property type="project" value="InterPro"/>
</dbReference>
<sequence length="303" mass="32835">MSSAHSNPLRAILFAFFANLGIAVIKTVAAVFSGSSSMLAEAIHSFADTGNQLLLLLGLSRAKKPADVEHPLGYGKVSYFWSFMVAIILFSVGGLFSVYEGWHKLQSPEPVQHLWLALSVLGASIVLEGVSMRGCLQEINKSRRGRTLREWLKQSRNSELIVVFGEDLAALLGLTLAFVFLLVAGISGDGRYDAYGSICIGVLLIVVAILISILVKSLLIGRSADPELTAAIEEIIGGDPDIREVFHVITLQMGARVMLAAKIRLAAGLEIGVACEKINALETQIKQRFPEIGWCFIEPDVRD</sequence>
<dbReference type="InterPro" id="IPR036837">
    <property type="entry name" value="Cation_efflux_CTD_sf"/>
</dbReference>
<dbReference type="KEGG" id="des:DSOUD_0243"/>
<dbReference type="Pfam" id="PF01545">
    <property type="entry name" value="Cation_efflux"/>
    <property type="match status" value="1"/>
</dbReference>
<dbReference type="SUPFAM" id="SSF161111">
    <property type="entry name" value="Cation efflux protein transmembrane domain-like"/>
    <property type="match status" value="1"/>
</dbReference>
<dbReference type="GO" id="GO:0006829">
    <property type="term" value="P:zinc ion transport"/>
    <property type="evidence" value="ECO:0007669"/>
    <property type="project" value="InterPro"/>
</dbReference>
<keyword evidence="4 6" id="KW-1133">Transmembrane helix</keyword>
<dbReference type="GO" id="GO:0016020">
    <property type="term" value="C:membrane"/>
    <property type="evidence" value="ECO:0007669"/>
    <property type="project" value="UniProtKB-SubCell"/>
</dbReference>
<reference evidence="8 9" key="1">
    <citation type="submission" date="2015-07" db="EMBL/GenBank/DDBJ databases">
        <title>Isolation and Genomic Characterization of a Novel Halophilic Metal-Reducing Deltaproteobacterium from the Deep Subsurface.</title>
        <authorList>
            <person name="Badalamenti J.P."/>
            <person name="Summers Z.M."/>
            <person name="Gralnick J.A."/>
            <person name="Bond D.R."/>
        </authorList>
    </citation>
    <scope>NUCLEOTIDE SEQUENCE [LARGE SCALE GENOMIC DNA]</scope>
    <source>
        <strain evidence="8 9">WTL</strain>
    </source>
</reference>
<evidence type="ECO:0000313" key="9">
    <source>
        <dbReference type="Proteomes" id="UP000057158"/>
    </source>
</evidence>
<dbReference type="AlphaFoldDB" id="A0A0M3QEW9"/>
<dbReference type="SUPFAM" id="SSF160240">
    <property type="entry name" value="Cation efflux protein cytoplasmic domain-like"/>
    <property type="match status" value="1"/>
</dbReference>
<protein>
    <submittedName>
        <fullName evidence="8">Cation diffusion facilitator family transporter</fullName>
    </submittedName>
</protein>
<dbReference type="STRING" id="1603606.DSOUD_0243"/>
<comment type="subcellular location">
    <subcellularLocation>
        <location evidence="1">Membrane</location>
        <topology evidence="1">Multi-pass membrane protein</topology>
    </subcellularLocation>
</comment>
<dbReference type="InterPro" id="IPR058533">
    <property type="entry name" value="Cation_efflux_TM"/>
</dbReference>
<evidence type="ECO:0000313" key="8">
    <source>
        <dbReference type="EMBL" id="ALC15043.1"/>
    </source>
</evidence>
<evidence type="ECO:0000256" key="5">
    <source>
        <dbReference type="ARBA" id="ARBA00023136"/>
    </source>
</evidence>
<accession>A0A0M3QEW9</accession>
<keyword evidence="9" id="KW-1185">Reference proteome</keyword>
<evidence type="ECO:0000256" key="4">
    <source>
        <dbReference type="ARBA" id="ARBA00022989"/>
    </source>
</evidence>
<dbReference type="InterPro" id="IPR002524">
    <property type="entry name" value="Cation_efflux"/>
</dbReference>
<feature type="transmembrane region" description="Helical" evidence="6">
    <location>
        <begin position="12"/>
        <end position="32"/>
    </location>
</feature>
<proteinExistence type="predicted"/>
<dbReference type="Proteomes" id="UP000057158">
    <property type="component" value="Chromosome"/>
</dbReference>
<evidence type="ECO:0000256" key="1">
    <source>
        <dbReference type="ARBA" id="ARBA00004141"/>
    </source>
</evidence>
<keyword evidence="3 6" id="KW-0812">Transmembrane</keyword>
<organism evidence="8 9">
    <name type="scientific">Desulfuromonas soudanensis</name>
    <dbReference type="NCBI Taxonomy" id="1603606"/>
    <lineage>
        <taxon>Bacteria</taxon>
        <taxon>Pseudomonadati</taxon>
        <taxon>Thermodesulfobacteriota</taxon>
        <taxon>Desulfuromonadia</taxon>
        <taxon>Desulfuromonadales</taxon>
        <taxon>Desulfuromonadaceae</taxon>
        <taxon>Desulfuromonas</taxon>
    </lineage>
</organism>
<dbReference type="RefSeq" id="WP_053549281.1">
    <property type="nucleotide sequence ID" value="NZ_CP010802.1"/>
</dbReference>
<feature type="transmembrane region" description="Helical" evidence="6">
    <location>
        <begin position="79"/>
        <end position="99"/>
    </location>
</feature>
<dbReference type="Gene3D" id="3.30.70.1350">
    <property type="entry name" value="Cation efflux protein, cytoplasmic domain"/>
    <property type="match status" value="1"/>
</dbReference>
<dbReference type="InterPro" id="IPR040177">
    <property type="entry name" value="SLC30A9"/>
</dbReference>
<dbReference type="OrthoDB" id="9806522at2"/>